<dbReference type="AlphaFoldDB" id="A0AAD9TTV8"/>
<dbReference type="PANTHER" id="PTHR48449:SF1">
    <property type="entry name" value="DUF1985 DOMAIN-CONTAINING PROTEIN"/>
    <property type="match status" value="1"/>
</dbReference>
<gene>
    <name evidence="2" type="ORF">Ddye_023670</name>
</gene>
<reference evidence="2" key="1">
    <citation type="journal article" date="2023" name="Plant J.">
        <title>Genome sequences and population genomics provide insights into the demographic history, inbreeding, and mutation load of two 'living fossil' tree species of Dipteronia.</title>
        <authorList>
            <person name="Feng Y."/>
            <person name="Comes H.P."/>
            <person name="Chen J."/>
            <person name="Zhu S."/>
            <person name="Lu R."/>
            <person name="Zhang X."/>
            <person name="Li P."/>
            <person name="Qiu J."/>
            <person name="Olsen K.M."/>
            <person name="Qiu Y."/>
        </authorList>
    </citation>
    <scope>NUCLEOTIDE SEQUENCE</scope>
    <source>
        <strain evidence="2">KIB01</strain>
    </source>
</reference>
<dbReference type="PANTHER" id="PTHR48449">
    <property type="entry name" value="DUF1985 DOMAIN-CONTAINING PROTEIN"/>
    <property type="match status" value="1"/>
</dbReference>
<evidence type="ECO:0000259" key="1">
    <source>
        <dbReference type="Pfam" id="PF09331"/>
    </source>
</evidence>
<name>A0AAD9TTV8_9ROSI</name>
<sequence length="164" mass="19151">MAFFDGIVHRLLLHELHHDGPNDEMRFMLGLSVRISRVEFCLINGLKFGAITDMKLYEDGPEWKTPYFDGRGAVTLLNLKQGFNRVNGKSNSRQWSFVSCYIVNCVLIRAKERNSVHIWHLHLIDNLDMFNVFRWGSYVNKYSIFGFKRAILSRSTRYNIFGLA</sequence>
<accession>A0AAD9TTV8</accession>
<proteinExistence type="predicted"/>
<dbReference type="Pfam" id="PF09331">
    <property type="entry name" value="DUF1985"/>
    <property type="match status" value="1"/>
</dbReference>
<comment type="caution">
    <text evidence="2">The sequence shown here is derived from an EMBL/GenBank/DDBJ whole genome shotgun (WGS) entry which is preliminary data.</text>
</comment>
<keyword evidence="3" id="KW-1185">Reference proteome</keyword>
<dbReference type="Proteomes" id="UP001280121">
    <property type="component" value="Unassembled WGS sequence"/>
</dbReference>
<evidence type="ECO:0000313" key="2">
    <source>
        <dbReference type="EMBL" id="KAK2641907.1"/>
    </source>
</evidence>
<dbReference type="InterPro" id="IPR015410">
    <property type="entry name" value="DUF1985"/>
</dbReference>
<feature type="domain" description="DUF1985" evidence="1">
    <location>
        <begin position="13"/>
        <end position="139"/>
    </location>
</feature>
<dbReference type="EMBL" id="JANJYI010000007">
    <property type="protein sequence ID" value="KAK2641907.1"/>
    <property type="molecule type" value="Genomic_DNA"/>
</dbReference>
<evidence type="ECO:0000313" key="3">
    <source>
        <dbReference type="Proteomes" id="UP001280121"/>
    </source>
</evidence>
<protein>
    <recommendedName>
        <fullName evidence="1">DUF1985 domain-containing protein</fullName>
    </recommendedName>
</protein>
<organism evidence="2 3">
    <name type="scientific">Dipteronia dyeriana</name>
    <dbReference type="NCBI Taxonomy" id="168575"/>
    <lineage>
        <taxon>Eukaryota</taxon>
        <taxon>Viridiplantae</taxon>
        <taxon>Streptophyta</taxon>
        <taxon>Embryophyta</taxon>
        <taxon>Tracheophyta</taxon>
        <taxon>Spermatophyta</taxon>
        <taxon>Magnoliopsida</taxon>
        <taxon>eudicotyledons</taxon>
        <taxon>Gunneridae</taxon>
        <taxon>Pentapetalae</taxon>
        <taxon>rosids</taxon>
        <taxon>malvids</taxon>
        <taxon>Sapindales</taxon>
        <taxon>Sapindaceae</taxon>
        <taxon>Hippocastanoideae</taxon>
        <taxon>Acereae</taxon>
        <taxon>Dipteronia</taxon>
    </lineage>
</organism>